<sequence>MLMTHETTAEDFASERECASVHTVSEFGTAMAHETNAEDLTIARGSESLQTARTTMIYGTTAHDLTTARESGSLHTAVRYANNIIATTPTELLDILLKTCPIVDSISKDNSSECEDTQNTTQVE</sequence>
<gene>
    <name evidence="1" type="ORF">KIN20_007052</name>
</gene>
<dbReference type="EMBL" id="JAHQIW010001007">
    <property type="protein sequence ID" value="KAJ1351101.1"/>
    <property type="molecule type" value="Genomic_DNA"/>
</dbReference>
<organism evidence="1 2">
    <name type="scientific">Parelaphostrongylus tenuis</name>
    <name type="common">Meningeal worm</name>
    <dbReference type="NCBI Taxonomy" id="148309"/>
    <lineage>
        <taxon>Eukaryota</taxon>
        <taxon>Metazoa</taxon>
        <taxon>Ecdysozoa</taxon>
        <taxon>Nematoda</taxon>
        <taxon>Chromadorea</taxon>
        <taxon>Rhabditida</taxon>
        <taxon>Rhabditina</taxon>
        <taxon>Rhabditomorpha</taxon>
        <taxon>Strongyloidea</taxon>
        <taxon>Metastrongylidae</taxon>
        <taxon>Parelaphostrongylus</taxon>
    </lineage>
</organism>
<proteinExistence type="predicted"/>
<dbReference type="AlphaFoldDB" id="A0AAD5QLM4"/>
<evidence type="ECO:0000313" key="1">
    <source>
        <dbReference type="EMBL" id="KAJ1351101.1"/>
    </source>
</evidence>
<evidence type="ECO:0000313" key="2">
    <source>
        <dbReference type="Proteomes" id="UP001196413"/>
    </source>
</evidence>
<name>A0AAD5QLM4_PARTN</name>
<dbReference type="Proteomes" id="UP001196413">
    <property type="component" value="Unassembled WGS sequence"/>
</dbReference>
<reference evidence="1" key="1">
    <citation type="submission" date="2021-06" db="EMBL/GenBank/DDBJ databases">
        <title>Parelaphostrongylus tenuis whole genome reference sequence.</title>
        <authorList>
            <person name="Garwood T.J."/>
            <person name="Larsen P.A."/>
            <person name="Fountain-Jones N.M."/>
            <person name="Garbe J.R."/>
            <person name="Macchietto M.G."/>
            <person name="Kania S.A."/>
            <person name="Gerhold R.W."/>
            <person name="Richards J.E."/>
            <person name="Wolf T.M."/>
        </authorList>
    </citation>
    <scope>NUCLEOTIDE SEQUENCE</scope>
    <source>
        <strain evidence="1">MNPRO001-30</strain>
        <tissue evidence="1">Meninges</tissue>
    </source>
</reference>
<comment type="caution">
    <text evidence="1">The sequence shown here is derived from an EMBL/GenBank/DDBJ whole genome shotgun (WGS) entry which is preliminary data.</text>
</comment>
<accession>A0AAD5QLM4</accession>
<keyword evidence="2" id="KW-1185">Reference proteome</keyword>
<protein>
    <submittedName>
        <fullName evidence="1">Uncharacterized protein</fullName>
    </submittedName>
</protein>